<keyword evidence="2" id="KW-1185">Reference proteome</keyword>
<accession>A0AAV0ZWU5</accession>
<protein>
    <submittedName>
        <fullName evidence="1">Uncharacterized protein</fullName>
    </submittedName>
</protein>
<reference evidence="1 2" key="1">
    <citation type="submission" date="2023-01" db="EMBL/GenBank/DDBJ databases">
        <authorList>
            <person name="Kreplak J."/>
        </authorList>
    </citation>
    <scope>NUCLEOTIDE SEQUENCE [LARGE SCALE GENOMIC DNA]</scope>
</reference>
<evidence type="ECO:0000313" key="2">
    <source>
        <dbReference type="Proteomes" id="UP001157006"/>
    </source>
</evidence>
<name>A0AAV0ZWU5_VICFA</name>
<proteinExistence type="predicted"/>
<sequence length="104" mass="11646">MDATQVANDVEVPIADAIFLNNLWDNLAELGEKPIPNEDVFTSAISNLKKNQFARKNWYVPPLCLNDDAPTMLDDQTVSNIMVNGLWDLAKSSTNIPLFIQQLQ</sequence>
<organism evidence="1 2">
    <name type="scientific">Vicia faba</name>
    <name type="common">Broad bean</name>
    <name type="synonym">Faba vulgaris</name>
    <dbReference type="NCBI Taxonomy" id="3906"/>
    <lineage>
        <taxon>Eukaryota</taxon>
        <taxon>Viridiplantae</taxon>
        <taxon>Streptophyta</taxon>
        <taxon>Embryophyta</taxon>
        <taxon>Tracheophyta</taxon>
        <taxon>Spermatophyta</taxon>
        <taxon>Magnoliopsida</taxon>
        <taxon>eudicotyledons</taxon>
        <taxon>Gunneridae</taxon>
        <taxon>Pentapetalae</taxon>
        <taxon>rosids</taxon>
        <taxon>fabids</taxon>
        <taxon>Fabales</taxon>
        <taxon>Fabaceae</taxon>
        <taxon>Papilionoideae</taxon>
        <taxon>50 kb inversion clade</taxon>
        <taxon>NPAAA clade</taxon>
        <taxon>Hologalegina</taxon>
        <taxon>IRL clade</taxon>
        <taxon>Fabeae</taxon>
        <taxon>Vicia</taxon>
    </lineage>
</organism>
<dbReference type="AlphaFoldDB" id="A0AAV0ZWU5"/>
<gene>
    <name evidence="1" type="ORF">VFH_II271160</name>
</gene>
<dbReference type="Proteomes" id="UP001157006">
    <property type="component" value="Chromosome 2"/>
</dbReference>
<evidence type="ECO:0000313" key="1">
    <source>
        <dbReference type="EMBL" id="CAI8601408.1"/>
    </source>
</evidence>
<dbReference type="EMBL" id="OX451737">
    <property type="protein sequence ID" value="CAI8601408.1"/>
    <property type="molecule type" value="Genomic_DNA"/>
</dbReference>